<reference evidence="2" key="1">
    <citation type="submission" date="2019-08" db="EMBL/GenBank/DDBJ databases">
        <authorList>
            <person name="Kucharzyk K."/>
            <person name="Murdoch R.W."/>
            <person name="Higgins S."/>
            <person name="Loffler F."/>
        </authorList>
    </citation>
    <scope>NUCLEOTIDE SEQUENCE</scope>
</reference>
<protein>
    <submittedName>
        <fullName evidence="2">Succinate-semialdehyde dehydrogenase (Acetylating)</fullName>
        <ecNumber evidence="2">1.2.1.76</ecNumber>
    </submittedName>
</protein>
<sequence>MVETNVREYIGELVKRAKAAQKEFEKTYTDQAKIDEVVRAIGKTIYDNRSVLAKEACEETQYGTVKMKESKIVATTTSQWNIMRGKKSVGYIKNLRDEPGVKVMAKPMGVIGCVMPSTNPIITIAANGMMSIKCRNACIIASHPSAKNVSTKTVDMVRKAIAALGAPADLIQIVDAAHASIEATSELLSQCDCNIATGGPGMVKSVYSCGRPGFGVGQGNCQEIICEDWDDLEFMTTVAINNRSYDNGVPCTSEQTIHVPTAMEADFLKYMQKNGAYLIEGDELKDSLRKLVFPDGEHINRAVVGRSPQAVGEMLGIAVPETCKTLITKYSGSAEDDVLSREILFPLVRYVTYDKFEDTVAAAVANLEMEGAGHNSCIWTHNQDKIEYAANLLPVSRFQINQTPFGINNGMPTTSTLGCGTWGNNSISENLAWYHLMNTTRVSVTLKNRRTWKDGDWDDFGECPITED</sequence>
<dbReference type="InterPro" id="IPR015590">
    <property type="entry name" value="Aldehyde_DH_dom"/>
</dbReference>
<dbReference type="GO" id="GO:0016620">
    <property type="term" value="F:oxidoreductase activity, acting on the aldehyde or oxo group of donors, NAD or NADP as acceptor"/>
    <property type="evidence" value="ECO:0007669"/>
    <property type="project" value="InterPro"/>
</dbReference>
<proteinExistence type="predicted"/>
<feature type="domain" description="Aldehyde dehydrogenase" evidence="1">
    <location>
        <begin position="8"/>
        <end position="285"/>
    </location>
</feature>
<dbReference type="SUPFAM" id="SSF53720">
    <property type="entry name" value="ALDH-like"/>
    <property type="match status" value="1"/>
</dbReference>
<dbReference type="Pfam" id="PF00171">
    <property type="entry name" value="Aldedh"/>
    <property type="match status" value="1"/>
</dbReference>
<keyword evidence="2" id="KW-0560">Oxidoreductase</keyword>
<dbReference type="EMBL" id="VSSQ01001125">
    <property type="protein sequence ID" value="MPM05365.1"/>
    <property type="molecule type" value="Genomic_DNA"/>
</dbReference>
<dbReference type="InterPro" id="IPR016162">
    <property type="entry name" value="Ald_DH_N"/>
</dbReference>
<name>A0A644WN76_9ZZZZ</name>
<dbReference type="EC" id="1.2.1.76" evidence="2"/>
<evidence type="ECO:0000259" key="1">
    <source>
        <dbReference type="Pfam" id="PF00171"/>
    </source>
</evidence>
<dbReference type="Gene3D" id="3.40.605.10">
    <property type="entry name" value="Aldehyde Dehydrogenase, Chain A, domain 1"/>
    <property type="match status" value="1"/>
</dbReference>
<evidence type="ECO:0000313" key="2">
    <source>
        <dbReference type="EMBL" id="MPM05365.1"/>
    </source>
</evidence>
<dbReference type="AlphaFoldDB" id="A0A644WN76"/>
<dbReference type="InterPro" id="IPR016161">
    <property type="entry name" value="Ald_DH/histidinol_DH"/>
</dbReference>
<gene>
    <name evidence="2" type="primary">sucD_17</name>
    <name evidence="2" type="ORF">SDC9_51654</name>
</gene>
<dbReference type="Gene3D" id="3.40.309.10">
    <property type="entry name" value="Aldehyde Dehydrogenase, Chain A, domain 2"/>
    <property type="match status" value="1"/>
</dbReference>
<dbReference type="InterPro" id="IPR016163">
    <property type="entry name" value="Ald_DH_C"/>
</dbReference>
<organism evidence="2">
    <name type="scientific">bioreactor metagenome</name>
    <dbReference type="NCBI Taxonomy" id="1076179"/>
    <lineage>
        <taxon>unclassified sequences</taxon>
        <taxon>metagenomes</taxon>
        <taxon>ecological metagenomes</taxon>
    </lineage>
</organism>
<comment type="caution">
    <text evidence="2">The sequence shown here is derived from an EMBL/GenBank/DDBJ whole genome shotgun (WGS) entry which is preliminary data.</text>
</comment>
<dbReference type="PANTHER" id="PTHR11699">
    <property type="entry name" value="ALDEHYDE DEHYDROGENASE-RELATED"/>
    <property type="match status" value="1"/>
</dbReference>
<accession>A0A644WN76</accession>